<gene>
    <name evidence="12" type="ORF">TCHU04912_LOCUS8630</name>
</gene>
<comment type="similarity">
    <text evidence="2">Belongs to the SNF2/RAD54 helicase family.</text>
</comment>
<evidence type="ECO:0000256" key="7">
    <source>
        <dbReference type="ARBA" id="ARBA00023125"/>
    </source>
</evidence>
<keyword evidence="4" id="KW-0378">Hydrolase</keyword>
<evidence type="ECO:0000256" key="9">
    <source>
        <dbReference type="SAM" id="MobiDB-lite"/>
    </source>
</evidence>
<dbReference type="AlphaFoldDB" id="A0A7S1X3P6"/>
<dbReference type="Gene3D" id="3.40.50.300">
    <property type="entry name" value="P-loop containing nucleotide triphosphate hydrolases"/>
    <property type="match status" value="1"/>
</dbReference>
<feature type="domain" description="Helicase ATP-binding" evidence="10">
    <location>
        <begin position="424"/>
        <end position="604"/>
    </location>
</feature>
<dbReference type="SMART" id="SM00490">
    <property type="entry name" value="HELICc"/>
    <property type="match status" value="1"/>
</dbReference>
<dbReference type="InterPro" id="IPR000330">
    <property type="entry name" value="SNF2_N"/>
</dbReference>
<sequence length="1068" mass="119507">MATDVDMEGEPLQESEVASKLVLGTKVELMASETSWISGHKLIGLDEETGTARLQQTEPSERSENLETATQISKLRPAPPVSAPSPTPGTLLEIGFPDLDSAARGSVVEWRLCLVLSHHAISTPLGASPPLFELPEGTSPLLQRLHRQGSRQPGGDASLNQRVLKLYYFESGKVNKLSGEALASTALRQAMAWDTQTGDWKLRTMSNTSVPRISAEIAKQLLAHKDAEVCRRLRAKLSALMAEGCAKAEAMPVVLEFFMQIASRTPLSSRFPGVRKFFKQNEWQLSDGLQDNDLSYNRRDRSGSAYGGGRNAQKSTAGLKRKQRELPANPQTPTDADAERRKSKVAALEEKKAKAAKLKDQGRIIAQSCQTPVNAPGDGVPLFDNMENSPLVLSSLASHFKMHQWDGIRFIWENLVMEHDGVAGKEDESVGGCILAHSMGLGKTLQTITFLSMFHNQHPNTQSLVVLPANVLANWKQEFKHWVGEGKGVKAYPLFKSGAEIAPQVREWSQQPGGVLMITYNKLAALMLKKEAETTETEREIQQLLIDTPSVVVADEAHELRTRTSNKHKAIQLIKTKRRLALTGYPLQNNLNEYYVMICWVRPDYLGDPEEFRKEFAEPINNGQGSWDADARTAMLDRLSVLDDFTSHFIQRKGINFLEEELVKTSVQKNEHVLLMRLSDIQEKMYQTYLGMILSRQLLRDSEHLRKICNSPEVFIQLLKAACTTASQGADWVADDYCDLTLDEPESETTTEGADKKQTIPAKIARQLLDIVKEAGDPKELDNPKFELLDIMLADSRQRKEQLVIFSESVSVLNSLQSHMTKKGWQMASGQQDPKDDGALYYLRLDGNTPSQKRQRDVNCFRKHSKSILVYLMSTKAGSLGINLTSASRMAILDCPWNPVHNAQAVARIFRLGQNRSVKIYRMMYENTMEHMIYKCTLVKESLAYSVVDRRPTIPQSKENEMYKYTVPIPMDPHSLQKAALDTKDQLLVSAISNSSSVMGLQNHQALLAADTENPLEKHDRLGAATRYLRQFEEKAEGNSEAQLGQSIRRNPKRLLRLRKASLPTSRV</sequence>
<dbReference type="InterPro" id="IPR049730">
    <property type="entry name" value="SNF2/RAD54-like_C"/>
</dbReference>
<evidence type="ECO:0000256" key="3">
    <source>
        <dbReference type="ARBA" id="ARBA00022741"/>
    </source>
</evidence>
<evidence type="ECO:0000256" key="4">
    <source>
        <dbReference type="ARBA" id="ARBA00022801"/>
    </source>
</evidence>
<dbReference type="GO" id="GO:0004386">
    <property type="term" value="F:helicase activity"/>
    <property type="evidence" value="ECO:0007669"/>
    <property type="project" value="UniProtKB-KW"/>
</dbReference>
<evidence type="ECO:0000256" key="1">
    <source>
        <dbReference type="ARBA" id="ARBA00004123"/>
    </source>
</evidence>
<dbReference type="Gene3D" id="3.40.50.10810">
    <property type="entry name" value="Tandem AAA-ATPase domain"/>
    <property type="match status" value="1"/>
</dbReference>
<dbReference type="SMART" id="SM00487">
    <property type="entry name" value="DEXDc"/>
    <property type="match status" value="1"/>
</dbReference>
<evidence type="ECO:0000256" key="5">
    <source>
        <dbReference type="ARBA" id="ARBA00022806"/>
    </source>
</evidence>
<comment type="subcellular location">
    <subcellularLocation>
        <location evidence="1">Nucleus</location>
    </subcellularLocation>
</comment>
<feature type="region of interest" description="Disordered" evidence="9">
    <location>
        <begin position="290"/>
        <end position="345"/>
    </location>
</feature>
<evidence type="ECO:0000313" key="12">
    <source>
        <dbReference type="EMBL" id="CAD9206394.1"/>
    </source>
</evidence>
<dbReference type="PROSITE" id="PS51192">
    <property type="entry name" value="HELICASE_ATP_BIND_1"/>
    <property type="match status" value="1"/>
</dbReference>
<dbReference type="SUPFAM" id="SSF52540">
    <property type="entry name" value="P-loop containing nucleoside triphosphate hydrolases"/>
    <property type="match status" value="2"/>
</dbReference>
<dbReference type="GO" id="GO:0005634">
    <property type="term" value="C:nucleus"/>
    <property type="evidence" value="ECO:0007669"/>
    <property type="project" value="UniProtKB-SubCell"/>
</dbReference>
<dbReference type="InterPro" id="IPR044574">
    <property type="entry name" value="ARIP4-like"/>
</dbReference>
<evidence type="ECO:0000259" key="11">
    <source>
        <dbReference type="PROSITE" id="PS51194"/>
    </source>
</evidence>
<accession>A0A7S1X3P6</accession>
<dbReference type="CDD" id="cd18793">
    <property type="entry name" value="SF2_C_SNF"/>
    <property type="match status" value="1"/>
</dbReference>
<keyword evidence="8" id="KW-0539">Nucleus</keyword>
<evidence type="ECO:0000256" key="2">
    <source>
        <dbReference type="ARBA" id="ARBA00007025"/>
    </source>
</evidence>
<evidence type="ECO:0000256" key="6">
    <source>
        <dbReference type="ARBA" id="ARBA00022840"/>
    </source>
</evidence>
<proteinExistence type="inferred from homology"/>
<protein>
    <submittedName>
        <fullName evidence="12">Uncharacterized protein</fullName>
    </submittedName>
</protein>
<reference evidence="12" key="1">
    <citation type="submission" date="2021-01" db="EMBL/GenBank/DDBJ databases">
        <authorList>
            <person name="Corre E."/>
            <person name="Pelletier E."/>
            <person name="Niang G."/>
            <person name="Scheremetjew M."/>
            <person name="Finn R."/>
            <person name="Kale V."/>
            <person name="Holt S."/>
            <person name="Cochrane G."/>
            <person name="Meng A."/>
            <person name="Brown T."/>
            <person name="Cohen L."/>
        </authorList>
    </citation>
    <scope>NUCLEOTIDE SEQUENCE</scope>
    <source>
        <strain evidence="12">PLY429</strain>
    </source>
</reference>
<dbReference type="PANTHER" id="PTHR45797">
    <property type="entry name" value="RAD54-LIKE"/>
    <property type="match status" value="1"/>
</dbReference>
<evidence type="ECO:0000256" key="8">
    <source>
        <dbReference type="ARBA" id="ARBA00023242"/>
    </source>
</evidence>
<evidence type="ECO:0000259" key="10">
    <source>
        <dbReference type="PROSITE" id="PS51192"/>
    </source>
</evidence>
<feature type="domain" description="Helicase C-terminal" evidence="11">
    <location>
        <begin position="787"/>
        <end position="962"/>
    </location>
</feature>
<keyword evidence="3" id="KW-0547">Nucleotide-binding</keyword>
<dbReference type="GO" id="GO:0003677">
    <property type="term" value="F:DNA binding"/>
    <property type="evidence" value="ECO:0007669"/>
    <property type="project" value="UniProtKB-KW"/>
</dbReference>
<keyword evidence="7" id="KW-0238">DNA-binding</keyword>
<organism evidence="12">
    <name type="scientific">Tetraselmis chuii</name>
    <dbReference type="NCBI Taxonomy" id="63592"/>
    <lineage>
        <taxon>Eukaryota</taxon>
        <taxon>Viridiplantae</taxon>
        <taxon>Chlorophyta</taxon>
        <taxon>core chlorophytes</taxon>
        <taxon>Chlorodendrophyceae</taxon>
        <taxon>Chlorodendrales</taxon>
        <taxon>Chlorodendraceae</taxon>
        <taxon>Tetraselmis</taxon>
    </lineage>
</organism>
<dbReference type="Pfam" id="PF00271">
    <property type="entry name" value="Helicase_C"/>
    <property type="match status" value="1"/>
</dbReference>
<dbReference type="InterPro" id="IPR027417">
    <property type="entry name" value="P-loop_NTPase"/>
</dbReference>
<dbReference type="PANTHER" id="PTHR45797:SF1">
    <property type="entry name" value="HELICASE ARIP4"/>
    <property type="match status" value="1"/>
</dbReference>
<dbReference type="InterPro" id="IPR014001">
    <property type="entry name" value="Helicase_ATP-bd"/>
</dbReference>
<name>A0A7S1X3P6_9CHLO</name>
<dbReference type="EMBL" id="HBGG01016813">
    <property type="protein sequence ID" value="CAD9206394.1"/>
    <property type="molecule type" value="Transcribed_RNA"/>
</dbReference>
<dbReference type="GO" id="GO:0005524">
    <property type="term" value="F:ATP binding"/>
    <property type="evidence" value="ECO:0007669"/>
    <property type="project" value="UniProtKB-KW"/>
</dbReference>
<dbReference type="InterPro" id="IPR001650">
    <property type="entry name" value="Helicase_C-like"/>
</dbReference>
<keyword evidence="5" id="KW-0347">Helicase</keyword>
<dbReference type="GO" id="GO:0016887">
    <property type="term" value="F:ATP hydrolysis activity"/>
    <property type="evidence" value="ECO:0007669"/>
    <property type="project" value="InterPro"/>
</dbReference>
<dbReference type="Pfam" id="PF00176">
    <property type="entry name" value="SNF2-rel_dom"/>
    <property type="match status" value="1"/>
</dbReference>
<keyword evidence="6" id="KW-0067">ATP-binding</keyword>
<dbReference type="PROSITE" id="PS51194">
    <property type="entry name" value="HELICASE_CTER"/>
    <property type="match status" value="1"/>
</dbReference>
<dbReference type="InterPro" id="IPR038718">
    <property type="entry name" value="SNF2-like_sf"/>
</dbReference>